<dbReference type="GO" id="GO:0005829">
    <property type="term" value="C:cytosol"/>
    <property type="evidence" value="ECO:0007669"/>
    <property type="project" value="TreeGrafter"/>
</dbReference>
<dbReference type="InterPro" id="IPR032687">
    <property type="entry name" value="AraC-type_N"/>
</dbReference>
<dbReference type="PANTHER" id="PTHR47894:SF4">
    <property type="entry name" value="HTH-TYPE TRANSCRIPTIONAL REGULATOR GADX"/>
    <property type="match status" value="1"/>
</dbReference>
<comment type="caution">
    <text evidence="3">The sequence shown here is derived from an EMBL/GenBank/DDBJ whole genome shotgun (WGS) entry which is preliminary data.</text>
</comment>
<sequence length="159" mass="17302">MSGPTAAGGATIRASVLSLIVDGLASRNLPIDHLLAEHIEPDQLADPYSELDLRRYVAVFETAAALASDPFFGLRLSQEVEIEQFGPLGIVILAAGTLAKAMCAWARYSSAWQSGTITEVVSKGDVWECVYQISDDTIRPRRQDTEFTLALVCRLFRGT</sequence>
<dbReference type="EMBL" id="AUZZ01006890">
    <property type="protein sequence ID" value="EQD44615.1"/>
    <property type="molecule type" value="Genomic_DNA"/>
</dbReference>
<dbReference type="Pfam" id="PF12625">
    <property type="entry name" value="Arabinose_bd"/>
    <property type="match status" value="1"/>
</dbReference>
<keyword evidence="1" id="KW-0238">DNA-binding</keyword>
<evidence type="ECO:0000313" key="3">
    <source>
        <dbReference type="EMBL" id="EQD44615.1"/>
    </source>
</evidence>
<evidence type="ECO:0000259" key="2">
    <source>
        <dbReference type="Pfam" id="PF12625"/>
    </source>
</evidence>
<protein>
    <submittedName>
        <fullName evidence="3">AraC family transcriptional regulator</fullName>
    </submittedName>
</protein>
<proteinExistence type="predicted"/>
<feature type="non-terminal residue" evidence="3">
    <location>
        <position position="159"/>
    </location>
</feature>
<evidence type="ECO:0000256" key="1">
    <source>
        <dbReference type="ARBA" id="ARBA00023125"/>
    </source>
</evidence>
<feature type="domain" description="HTH-type transcriptional regulator AraC-type N-terminal" evidence="2">
    <location>
        <begin position="38"/>
        <end position="157"/>
    </location>
</feature>
<dbReference type="GO" id="GO:0003700">
    <property type="term" value="F:DNA-binding transcription factor activity"/>
    <property type="evidence" value="ECO:0007669"/>
    <property type="project" value="TreeGrafter"/>
</dbReference>
<accession>T1ARE7</accession>
<dbReference type="PANTHER" id="PTHR47894">
    <property type="entry name" value="HTH-TYPE TRANSCRIPTIONAL REGULATOR GADX"/>
    <property type="match status" value="1"/>
</dbReference>
<reference evidence="3" key="1">
    <citation type="submission" date="2013-08" db="EMBL/GenBank/DDBJ databases">
        <authorList>
            <person name="Mendez C."/>
            <person name="Richter M."/>
            <person name="Ferrer M."/>
            <person name="Sanchez J."/>
        </authorList>
    </citation>
    <scope>NUCLEOTIDE SEQUENCE</scope>
</reference>
<name>T1ARE7_9ZZZZ</name>
<gene>
    <name evidence="3" type="ORF">B2A_09546</name>
</gene>
<dbReference type="AlphaFoldDB" id="T1ARE7"/>
<reference evidence="3" key="2">
    <citation type="journal article" date="2014" name="ISME J.">
        <title>Microbial stratification in low pH oxic and suboxic macroscopic growths along an acid mine drainage.</title>
        <authorList>
            <person name="Mendez-Garcia C."/>
            <person name="Mesa V."/>
            <person name="Sprenger R.R."/>
            <person name="Richter M."/>
            <person name="Diez M.S."/>
            <person name="Solano J."/>
            <person name="Bargiela R."/>
            <person name="Golyshina O.V."/>
            <person name="Manteca A."/>
            <person name="Ramos J.L."/>
            <person name="Gallego J.R."/>
            <person name="Llorente I."/>
            <person name="Martins Dos Santos V.A."/>
            <person name="Jensen O.N."/>
            <person name="Pelaez A.I."/>
            <person name="Sanchez J."/>
            <person name="Ferrer M."/>
        </authorList>
    </citation>
    <scope>NUCLEOTIDE SEQUENCE</scope>
</reference>
<dbReference type="GO" id="GO:0000976">
    <property type="term" value="F:transcription cis-regulatory region binding"/>
    <property type="evidence" value="ECO:0007669"/>
    <property type="project" value="TreeGrafter"/>
</dbReference>
<organism evidence="3">
    <name type="scientific">mine drainage metagenome</name>
    <dbReference type="NCBI Taxonomy" id="410659"/>
    <lineage>
        <taxon>unclassified sequences</taxon>
        <taxon>metagenomes</taxon>
        <taxon>ecological metagenomes</taxon>
    </lineage>
</organism>